<evidence type="ECO:0000256" key="1">
    <source>
        <dbReference type="SAM" id="MobiDB-lite"/>
    </source>
</evidence>
<protein>
    <submittedName>
        <fullName evidence="2">Uncharacterized protein</fullName>
    </submittedName>
</protein>
<feature type="compositionally biased region" description="Acidic residues" evidence="1">
    <location>
        <begin position="8"/>
        <end position="38"/>
    </location>
</feature>
<reference evidence="2" key="1">
    <citation type="journal article" date="2019" name="Sci. Rep.">
        <title>Draft genome of Tanacetum cinerariifolium, the natural source of mosquito coil.</title>
        <authorList>
            <person name="Yamashiro T."/>
            <person name="Shiraishi A."/>
            <person name="Satake H."/>
            <person name="Nakayama K."/>
        </authorList>
    </citation>
    <scope>NUCLEOTIDE SEQUENCE</scope>
</reference>
<feature type="region of interest" description="Disordered" evidence="1">
    <location>
        <begin position="1"/>
        <end position="77"/>
    </location>
</feature>
<sequence length="139" mass="15040">YPTSRGDDDADDDGDELSEDDADDKDEEESLDSEEEGEEHLASTVPAPALHSSIFASEDFDQTEPFEEGKIAATPPPSTYCVAARISVRPHIPIESIPEADIPLQKRTRFTTPTGGYKVGKSSIDAAARQIRPALVIVI</sequence>
<name>A0A699TKD2_TANCI</name>
<proteinExistence type="predicted"/>
<dbReference type="AlphaFoldDB" id="A0A699TKD2"/>
<comment type="caution">
    <text evidence="2">The sequence shown here is derived from an EMBL/GenBank/DDBJ whole genome shotgun (WGS) entry which is preliminary data.</text>
</comment>
<feature type="non-terminal residue" evidence="2">
    <location>
        <position position="139"/>
    </location>
</feature>
<feature type="non-terminal residue" evidence="2">
    <location>
        <position position="1"/>
    </location>
</feature>
<accession>A0A699TKD2</accession>
<evidence type="ECO:0000313" key="2">
    <source>
        <dbReference type="EMBL" id="GFD10213.1"/>
    </source>
</evidence>
<dbReference type="EMBL" id="BKCJ011250807">
    <property type="protein sequence ID" value="GFD10213.1"/>
    <property type="molecule type" value="Genomic_DNA"/>
</dbReference>
<organism evidence="2">
    <name type="scientific">Tanacetum cinerariifolium</name>
    <name type="common">Dalmatian daisy</name>
    <name type="synonym">Chrysanthemum cinerariifolium</name>
    <dbReference type="NCBI Taxonomy" id="118510"/>
    <lineage>
        <taxon>Eukaryota</taxon>
        <taxon>Viridiplantae</taxon>
        <taxon>Streptophyta</taxon>
        <taxon>Embryophyta</taxon>
        <taxon>Tracheophyta</taxon>
        <taxon>Spermatophyta</taxon>
        <taxon>Magnoliopsida</taxon>
        <taxon>eudicotyledons</taxon>
        <taxon>Gunneridae</taxon>
        <taxon>Pentapetalae</taxon>
        <taxon>asterids</taxon>
        <taxon>campanulids</taxon>
        <taxon>Asterales</taxon>
        <taxon>Asteraceae</taxon>
        <taxon>Asteroideae</taxon>
        <taxon>Anthemideae</taxon>
        <taxon>Anthemidinae</taxon>
        <taxon>Tanacetum</taxon>
    </lineage>
</organism>
<gene>
    <name evidence="2" type="ORF">Tci_882182</name>
</gene>